<feature type="transmembrane region" description="Helical" evidence="1">
    <location>
        <begin position="171"/>
        <end position="192"/>
    </location>
</feature>
<feature type="transmembrane region" description="Helical" evidence="1">
    <location>
        <begin position="89"/>
        <end position="110"/>
    </location>
</feature>
<comment type="caution">
    <text evidence="2">The sequence shown here is derived from an EMBL/GenBank/DDBJ whole genome shotgun (WGS) entry which is preliminary data.</text>
</comment>
<proteinExistence type="predicted"/>
<keyword evidence="1" id="KW-0812">Transmembrane</keyword>
<gene>
    <name evidence="2" type="ORF">GQE99_02805</name>
</gene>
<feature type="transmembrane region" description="Helical" evidence="1">
    <location>
        <begin position="204"/>
        <end position="223"/>
    </location>
</feature>
<name>A0A845LVW4_9RHOB</name>
<evidence type="ECO:0000313" key="3">
    <source>
        <dbReference type="Proteomes" id="UP000467322"/>
    </source>
</evidence>
<keyword evidence="1" id="KW-0472">Membrane</keyword>
<dbReference type="EMBL" id="WTUX01000006">
    <property type="protein sequence ID" value="MZR11945.1"/>
    <property type="molecule type" value="Genomic_DNA"/>
</dbReference>
<keyword evidence="3" id="KW-1185">Reference proteome</keyword>
<feature type="transmembrane region" description="Helical" evidence="1">
    <location>
        <begin position="55"/>
        <end position="82"/>
    </location>
</feature>
<protein>
    <submittedName>
        <fullName evidence="2">DUF4386 family protein</fullName>
    </submittedName>
</protein>
<dbReference type="AlphaFoldDB" id="A0A845LVW4"/>
<organism evidence="2 3">
    <name type="scientific">Maritimibacter harenae</name>
    <dbReference type="NCBI Taxonomy" id="2606218"/>
    <lineage>
        <taxon>Bacteria</taxon>
        <taxon>Pseudomonadati</taxon>
        <taxon>Pseudomonadota</taxon>
        <taxon>Alphaproteobacteria</taxon>
        <taxon>Rhodobacterales</taxon>
        <taxon>Roseobacteraceae</taxon>
        <taxon>Maritimibacter</taxon>
    </lineage>
</organism>
<dbReference type="Proteomes" id="UP000467322">
    <property type="component" value="Unassembled WGS sequence"/>
</dbReference>
<evidence type="ECO:0000256" key="1">
    <source>
        <dbReference type="SAM" id="Phobius"/>
    </source>
</evidence>
<dbReference type="Pfam" id="PF14329">
    <property type="entry name" value="DUF4386"/>
    <property type="match status" value="1"/>
</dbReference>
<sequence length="239" mass="25878">MKAFNDPTSRAYGRLTGAFYFSIAIFGAFAIGYVPSQIVTGDPATTMETLVARRGLYNAGIGADVLVMLIEVMTMTMLYQIFRRTNETLAFAAMLARFGMVAVMGAMLLFQAGLTGLATGEIAASDDIRNALAGLMLEIHHAGVWVWQAFFWMHLMLLGTLVLKSGLVPRLFGYGLIVGSFGYVFDSLYSFAFPEADWFGTLRIGFLAIVTLSEVGFALWLALRGPKDTAPLNPALAAA</sequence>
<dbReference type="InterPro" id="IPR025495">
    <property type="entry name" value="DUF4386"/>
</dbReference>
<feature type="transmembrane region" description="Helical" evidence="1">
    <location>
        <begin position="145"/>
        <end position="164"/>
    </location>
</feature>
<reference evidence="2 3" key="1">
    <citation type="submission" date="2019-12" db="EMBL/GenBank/DDBJ databases">
        <title>Maritimibacter sp. nov. sp. isolated from sea sand.</title>
        <authorList>
            <person name="Kim J."/>
            <person name="Jeong S.E."/>
            <person name="Jung H.S."/>
            <person name="Jeon C.O."/>
        </authorList>
    </citation>
    <scope>NUCLEOTIDE SEQUENCE [LARGE SCALE GENOMIC DNA]</scope>
    <source>
        <strain evidence="2 3">DP07</strain>
    </source>
</reference>
<evidence type="ECO:0000313" key="2">
    <source>
        <dbReference type="EMBL" id="MZR11945.1"/>
    </source>
</evidence>
<feature type="transmembrane region" description="Helical" evidence="1">
    <location>
        <begin position="12"/>
        <end position="35"/>
    </location>
</feature>
<dbReference type="RefSeq" id="WP_161350066.1">
    <property type="nucleotide sequence ID" value="NZ_WTUX01000006.1"/>
</dbReference>
<keyword evidence="1" id="KW-1133">Transmembrane helix</keyword>
<accession>A0A845LVW4</accession>